<feature type="compositionally biased region" description="Gly residues" evidence="8">
    <location>
        <begin position="2097"/>
        <end position="2108"/>
    </location>
</feature>
<dbReference type="Proteomes" id="UP001303222">
    <property type="component" value="Unassembled WGS sequence"/>
</dbReference>
<evidence type="ECO:0000256" key="3">
    <source>
        <dbReference type="ARBA" id="ARBA00022741"/>
    </source>
</evidence>
<feature type="compositionally biased region" description="Low complexity" evidence="8">
    <location>
        <begin position="2071"/>
        <end position="2096"/>
    </location>
</feature>
<dbReference type="Pfam" id="PF12726">
    <property type="entry name" value="SEN1_N"/>
    <property type="match status" value="1"/>
</dbReference>
<evidence type="ECO:0000256" key="7">
    <source>
        <dbReference type="ARBA" id="ARBA00023242"/>
    </source>
</evidence>
<dbReference type="InterPro" id="IPR056474">
    <property type="entry name" value="SEN1_barrel"/>
</dbReference>
<comment type="caution">
    <text evidence="13">The sequence shown here is derived from an EMBL/GenBank/DDBJ whole genome shotgun (WGS) entry which is preliminary data.</text>
</comment>
<feature type="region of interest" description="Disordered" evidence="8">
    <location>
        <begin position="1881"/>
        <end position="2141"/>
    </location>
</feature>
<dbReference type="InterPro" id="IPR041679">
    <property type="entry name" value="DNA2/NAM7-like_C"/>
</dbReference>
<keyword evidence="3" id="KW-0547">Nucleotide-binding</keyword>
<gene>
    <name evidence="13" type="ORF">QBC32DRAFT_317330</name>
</gene>
<organism evidence="13 14">
    <name type="scientific">Pseudoneurospora amorphoporcata</name>
    <dbReference type="NCBI Taxonomy" id="241081"/>
    <lineage>
        <taxon>Eukaryota</taxon>
        <taxon>Fungi</taxon>
        <taxon>Dikarya</taxon>
        <taxon>Ascomycota</taxon>
        <taxon>Pezizomycotina</taxon>
        <taxon>Sordariomycetes</taxon>
        <taxon>Sordariomycetidae</taxon>
        <taxon>Sordariales</taxon>
        <taxon>Sordariaceae</taxon>
        <taxon>Pseudoneurospora</taxon>
    </lineage>
</organism>
<dbReference type="FunFam" id="3.40.50.300:FF:000326">
    <property type="entry name" value="P-loop containing nucleoside triphosphate hydrolase"/>
    <property type="match status" value="1"/>
</dbReference>
<dbReference type="InterPro" id="IPR047187">
    <property type="entry name" value="SF1_C_Upf1"/>
</dbReference>
<proteinExistence type="inferred from homology"/>
<keyword evidence="14" id="KW-1185">Reference proteome</keyword>
<keyword evidence="4" id="KW-0378">Hydrolase</keyword>
<dbReference type="GO" id="GO:0016787">
    <property type="term" value="F:hydrolase activity"/>
    <property type="evidence" value="ECO:0007669"/>
    <property type="project" value="UniProtKB-KW"/>
</dbReference>
<evidence type="ECO:0000259" key="9">
    <source>
        <dbReference type="Pfam" id="PF12726"/>
    </source>
</evidence>
<sequence length="2141" mass="239648">MADKMEYPELGTTDVQMAMMEMHQAFEEFPPEAHPICPLLSDNDDTNHAFPDLADVNGTTVAEKQKRIADGLERCRITYGLSLLLVMPEAGKWINEWKERVNFFLTKCDGCARTWHKTRQQFLRAIEQYISHDNADLLRNLQRNLESFDEERITRGLKRAKFLLERYGPMPTTKLVKIELAPCLALFESLCCMAYLNNKVNLDLFNYVFENAQPKKPLKMVGGAIPTMTYFLFEEYPVHRAFAEAQWQRMSQEGLTDEEWEWAVRSGLKSHILGHRGIPPPARLCRFWSGFLLILRSMSEKSILENLRGMEVQPNIYFLALENLGTNNVPALSMILKGLRTLMERSQKAFWDAYDQVTPSTIVEEIFKSPAFKPFLNQSLEPDLMVEDQDNNGQRMPALAEWVRAFIRSLSLARRSDVCESLLRHLFETLRVDQNAAQEARATCVLAGLVTLRECLDGYLKLPSFDTGTSLIMVNQLLNRVIQYKEVIIEATKLKATDKYNVGLSQAAIAIVQSALALDAKATFMEWDAFVKEKPVQDAVNRDSGTLWESFLDLVWDGQTDLAKAMLRATMSLRSIERFIPKRKGQLKNEHAKFNRRFQQQTEAIGKMLGRLSEFNPADLDSFCSDPQSNTIQPIVATLIHGEEAIREAGFELIKAITGETTPSEAVNKMLEEYFSQFLEAFAGAVNHITNARDSNNPWSHMQHLLKCCEFVLNGLSDPSVGQLRRKTLTPAEHAVVKGWWECEWRAVGHSFGSMRLWHEKVDKKVMEDFCRDVMELAEHLLAQDGLMASALSSPQSISATNGDDGSEGMKLVLEPPRIHSYPLVDMLQLRDKYLIAGIIEITKKLIKRLQDNGMSLPPKTVAYLNNMLKKRKYNDGRMDYPTKTNLTNEQRIELLKALGDDAAIEEQFVGGKPVNVKQEVKPVMKQAKLDFSKASLKDHMASLTPAFEKATERRKNALLETMKAEAPVKAPPKIDSKAADKIKEARRLEREAKARRDAEAIARAKALRAPPKLVQGEGSGLAGVAGVRGKDHAPVLKDEIMVGSSSEDEDESDDDELINLHAAGKKNMTEAERRAHRLLAEKMRGPVKKVKIERSAKDMRARLIPPMDVLHQAILEWDIFHEGNDPPNGYRCDHVSDTYQDPVSYKQTFFPLLINEAWRAFVTAKDETTSKPFGIKVLNRMTVDKFMEVTASVPAAISKDRQLSEGDIVIISKAQNPLQEPEELHCLSRIWKTTYKKDNVEVVYRLNAKGNQILPALLPGSEFNVVKITNMTTIEREYAALESLQYYDLMDEVLRAEPSPMLSFGEENIKNTMTNWELNRGQAKAILNAKENDGFTLIQGPPGTGKTKTIVAMVGCLLTGVLKNPTAGVVIGRPGLGAAKSNAPSKKLLVCAPSNAAVDELVLRLKNGVKTQNGTIHKIEVVRLGRSDAINAGVKDVTLDELVKAKMDAQLNKDEGPTDREKMHQEAGEIKQKIAELRPQLEAARTIDDRQLINKYQREFDELKRRQAHIGARIDADKASGNTFARETEIKRRQVQQEILDKAQVLCATLSGSGHEMFKNLNVEFETVIIDEAAQCVELSALIPLKYGCSKCILVGDPKQLPPTVLSQSAARYGYDQSLFVRMQKNHEKDVHLLDTQYRMHPEISSFPREAFYEGLLQDGDGMAKSRLQPWHRSTLLGPYRFFDVRGSQERGPKNQSLVNEEELKVAMQLYRRFKADYGDVDLKGKIGIITPYKAQLHRLRSQFAQRFGDAITDEIEFNTTDAFQGRECEIIIFSCVRASPTGGIGFMTDIRRMNVGLTRARSSLWILGDSRALMQGEFWAKLIEDSKKRDRYTTGNIMGMLSQTGPQLSEAAFRALAITSSDDSRDGTPSCVKREVVEVKDEDGDVKMNDRSSFRGSSPPAPSVGGSSAMGSSRPPSRPPSGANTPAHAGNGFGSSPAPQQQQQPPQQPPPPHREGLPVIQETTFTPRVNKRPHEGEGGDQPGKKQHIDPIVSRAPKGPRGYNPGNTNNHNLPQRPPPPAPSDPSAMEVLGLAPPTRAPTAQQQFNYQPQQQPQYPPRGPLQGPRPPYHGHQQHQQQQPPVGPSRPGGSPTGPSRPGGGGGGGGYGQQRQQQQQQQQRPPPVVVKKKAAVDPFIKRKKR</sequence>
<feature type="compositionally biased region" description="Basic and acidic residues" evidence="8">
    <location>
        <begin position="1974"/>
        <end position="1990"/>
    </location>
</feature>
<feature type="domain" description="Helicase SEN1 beta-barrel" evidence="12">
    <location>
        <begin position="1170"/>
        <end position="1269"/>
    </location>
</feature>
<evidence type="ECO:0000313" key="14">
    <source>
        <dbReference type="Proteomes" id="UP001303222"/>
    </source>
</evidence>
<dbReference type="Gene3D" id="3.40.50.300">
    <property type="entry name" value="P-loop containing nucleotide triphosphate hydrolases"/>
    <property type="match status" value="2"/>
</dbReference>
<dbReference type="GO" id="GO:0005524">
    <property type="term" value="F:ATP binding"/>
    <property type="evidence" value="ECO:0007669"/>
    <property type="project" value="UniProtKB-KW"/>
</dbReference>
<name>A0AAN6SC80_9PEZI</name>
<dbReference type="InterPro" id="IPR024481">
    <property type="entry name" value="Helicase_Sen1_N"/>
</dbReference>
<dbReference type="Pfam" id="PF13086">
    <property type="entry name" value="AAA_11"/>
    <property type="match status" value="1"/>
</dbReference>
<accession>A0AAN6SC80</accession>
<dbReference type="EMBL" id="MU859237">
    <property type="protein sequence ID" value="KAK3948932.1"/>
    <property type="molecule type" value="Genomic_DNA"/>
</dbReference>
<dbReference type="GO" id="GO:0005694">
    <property type="term" value="C:chromosome"/>
    <property type="evidence" value="ECO:0007669"/>
    <property type="project" value="UniProtKB-ARBA"/>
</dbReference>
<feature type="compositionally biased region" description="Low complexity" evidence="8">
    <location>
        <begin position="2109"/>
        <end position="2119"/>
    </location>
</feature>
<feature type="domain" description="Helicase Sen1 N-terminal" evidence="9">
    <location>
        <begin position="97"/>
        <end position="839"/>
    </location>
</feature>
<protein>
    <submittedName>
        <fullName evidence="13">SEN1 N terminal-domain-containing protein</fullName>
    </submittedName>
</protein>
<reference evidence="13" key="2">
    <citation type="submission" date="2023-06" db="EMBL/GenBank/DDBJ databases">
        <authorList>
            <consortium name="Lawrence Berkeley National Laboratory"/>
            <person name="Mondo S.J."/>
            <person name="Hensen N."/>
            <person name="Bonometti L."/>
            <person name="Westerberg I."/>
            <person name="Brannstrom I.O."/>
            <person name="Guillou S."/>
            <person name="Cros-Aarteil S."/>
            <person name="Calhoun S."/>
            <person name="Haridas S."/>
            <person name="Kuo A."/>
            <person name="Pangilinan J."/>
            <person name="Riley R."/>
            <person name="Labutti K."/>
            <person name="Andreopoulos B."/>
            <person name="Lipzen A."/>
            <person name="Chen C."/>
            <person name="Yanf M."/>
            <person name="Daum C."/>
            <person name="Ng V."/>
            <person name="Clum A."/>
            <person name="Steindorff A."/>
            <person name="Ohm R."/>
            <person name="Martin F."/>
            <person name="Silar P."/>
            <person name="Natvig D."/>
            <person name="Lalanne C."/>
            <person name="Gautier V."/>
            <person name="Ament-Velasquez S.L."/>
            <person name="Kruys A."/>
            <person name="Hutchinson M.I."/>
            <person name="Powell A.J."/>
            <person name="Barry K."/>
            <person name="Miller A.N."/>
            <person name="Grigoriev I.V."/>
            <person name="Debuchy R."/>
            <person name="Gladieux P."/>
            <person name="Thoren M.H."/>
            <person name="Johannesson H."/>
        </authorList>
    </citation>
    <scope>NUCLEOTIDE SEQUENCE</scope>
    <source>
        <strain evidence="13">CBS 626.80</strain>
    </source>
</reference>
<dbReference type="InterPro" id="IPR041677">
    <property type="entry name" value="DNA2/NAM7_AAA_11"/>
</dbReference>
<evidence type="ECO:0000256" key="8">
    <source>
        <dbReference type="SAM" id="MobiDB-lite"/>
    </source>
</evidence>
<feature type="compositionally biased region" description="Pro residues" evidence="8">
    <location>
        <begin position="2056"/>
        <end position="2069"/>
    </location>
</feature>
<evidence type="ECO:0000259" key="10">
    <source>
        <dbReference type="Pfam" id="PF13086"/>
    </source>
</evidence>
<dbReference type="InterPro" id="IPR027417">
    <property type="entry name" value="P-loop_NTPase"/>
</dbReference>
<dbReference type="GO" id="GO:0004386">
    <property type="term" value="F:helicase activity"/>
    <property type="evidence" value="ECO:0007669"/>
    <property type="project" value="UniProtKB-KW"/>
</dbReference>
<dbReference type="SUPFAM" id="SSF52540">
    <property type="entry name" value="P-loop containing nucleoside triphosphate hydrolases"/>
    <property type="match status" value="1"/>
</dbReference>
<evidence type="ECO:0000313" key="13">
    <source>
        <dbReference type="EMBL" id="KAK3948932.1"/>
    </source>
</evidence>
<feature type="domain" description="DNA2/NAM7 helicase-like C-terminal" evidence="11">
    <location>
        <begin position="1616"/>
        <end position="1812"/>
    </location>
</feature>
<evidence type="ECO:0000256" key="2">
    <source>
        <dbReference type="ARBA" id="ARBA00007913"/>
    </source>
</evidence>
<dbReference type="FunFam" id="3.40.50.300:FF:001152">
    <property type="entry name" value="tRNA-splicing endonuclease, putative"/>
    <property type="match status" value="1"/>
</dbReference>
<comment type="similarity">
    <text evidence="2">Belongs to the DNA2/NAM7 helicase family.</text>
</comment>
<dbReference type="SUPFAM" id="SSF48371">
    <property type="entry name" value="ARM repeat"/>
    <property type="match status" value="1"/>
</dbReference>
<dbReference type="InterPro" id="IPR016024">
    <property type="entry name" value="ARM-type_fold"/>
</dbReference>
<keyword evidence="6" id="KW-0067">ATP-binding</keyword>
<feature type="compositionally biased region" description="Basic and acidic residues" evidence="8">
    <location>
        <begin position="1881"/>
        <end position="1895"/>
    </location>
</feature>
<evidence type="ECO:0000259" key="11">
    <source>
        <dbReference type="Pfam" id="PF13087"/>
    </source>
</evidence>
<dbReference type="GO" id="GO:0006369">
    <property type="term" value="P:termination of RNA polymerase II transcription"/>
    <property type="evidence" value="ECO:0007669"/>
    <property type="project" value="TreeGrafter"/>
</dbReference>
<keyword evidence="5" id="KW-0347">Helicase</keyword>
<dbReference type="CDD" id="cd18808">
    <property type="entry name" value="SF1_C_Upf1"/>
    <property type="match status" value="1"/>
</dbReference>
<dbReference type="GO" id="GO:0016604">
    <property type="term" value="C:nuclear body"/>
    <property type="evidence" value="ECO:0007669"/>
    <property type="project" value="TreeGrafter"/>
</dbReference>
<dbReference type="CDD" id="cd18042">
    <property type="entry name" value="DEXXQc_SETX"/>
    <property type="match status" value="1"/>
</dbReference>
<feature type="domain" description="DNA2/NAM7 helicase helicase" evidence="10">
    <location>
        <begin position="1318"/>
        <end position="1609"/>
    </location>
</feature>
<evidence type="ECO:0000256" key="1">
    <source>
        <dbReference type="ARBA" id="ARBA00004123"/>
    </source>
</evidence>
<dbReference type="Pfam" id="PF23576">
    <property type="entry name" value="SEN1_barrel"/>
    <property type="match status" value="1"/>
</dbReference>
<dbReference type="PANTHER" id="PTHR10887">
    <property type="entry name" value="DNA2/NAM7 HELICASE FAMILY"/>
    <property type="match status" value="1"/>
</dbReference>
<dbReference type="GO" id="GO:0001147">
    <property type="term" value="F:transcription termination site sequence-specific DNA binding"/>
    <property type="evidence" value="ECO:0007669"/>
    <property type="project" value="TreeGrafter"/>
</dbReference>
<comment type="subcellular location">
    <subcellularLocation>
        <location evidence="1">Nucleus</location>
    </subcellularLocation>
</comment>
<reference evidence="13" key="1">
    <citation type="journal article" date="2023" name="Mol. Phylogenet. Evol.">
        <title>Genome-scale phylogeny and comparative genomics of the fungal order Sordariales.</title>
        <authorList>
            <person name="Hensen N."/>
            <person name="Bonometti L."/>
            <person name="Westerberg I."/>
            <person name="Brannstrom I.O."/>
            <person name="Guillou S."/>
            <person name="Cros-Aarteil S."/>
            <person name="Calhoun S."/>
            <person name="Haridas S."/>
            <person name="Kuo A."/>
            <person name="Mondo S."/>
            <person name="Pangilinan J."/>
            <person name="Riley R."/>
            <person name="LaButti K."/>
            <person name="Andreopoulos B."/>
            <person name="Lipzen A."/>
            <person name="Chen C."/>
            <person name="Yan M."/>
            <person name="Daum C."/>
            <person name="Ng V."/>
            <person name="Clum A."/>
            <person name="Steindorff A."/>
            <person name="Ohm R.A."/>
            <person name="Martin F."/>
            <person name="Silar P."/>
            <person name="Natvig D.O."/>
            <person name="Lalanne C."/>
            <person name="Gautier V."/>
            <person name="Ament-Velasquez S.L."/>
            <person name="Kruys A."/>
            <person name="Hutchinson M.I."/>
            <person name="Powell A.J."/>
            <person name="Barry K."/>
            <person name="Miller A.N."/>
            <person name="Grigoriev I.V."/>
            <person name="Debuchy R."/>
            <person name="Gladieux P."/>
            <person name="Hiltunen Thoren M."/>
            <person name="Johannesson H."/>
        </authorList>
    </citation>
    <scope>NUCLEOTIDE SEQUENCE</scope>
    <source>
        <strain evidence="13">CBS 626.80</strain>
    </source>
</reference>
<evidence type="ECO:0000259" key="12">
    <source>
        <dbReference type="Pfam" id="PF23576"/>
    </source>
</evidence>
<evidence type="ECO:0000256" key="5">
    <source>
        <dbReference type="ARBA" id="ARBA00022806"/>
    </source>
</evidence>
<evidence type="ECO:0000256" key="4">
    <source>
        <dbReference type="ARBA" id="ARBA00022801"/>
    </source>
</evidence>
<dbReference type="PANTHER" id="PTHR10887:SF495">
    <property type="entry name" value="HELICASE SENATAXIN ISOFORM X1-RELATED"/>
    <property type="match status" value="1"/>
</dbReference>
<dbReference type="Pfam" id="PF13087">
    <property type="entry name" value="AAA_12"/>
    <property type="match status" value="1"/>
</dbReference>
<feature type="compositionally biased region" description="Low complexity" evidence="8">
    <location>
        <begin position="2044"/>
        <end position="2055"/>
    </location>
</feature>
<dbReference type="InterPro" id="IPR045055">
    <property type="entry name" value="DNA2/NAM7-like"/>
</dbReference>
<feature type="compositionally biased region" description="Low complexity" evidence="8">
    <location>
        <begin position="1905"/>
        <end position="1925"/>
    </location>
</feature>
<keyword evidence="7" id="KW-0539">Nucleus</keyword>
<evidence type="ECO:0000256" key="6">
    <source>
        <dbReference type="ARBA" id="ARBA00022840"/>
    </source>
</evidence>